<feature type="transmembrane region" description="Helical" evidence="1">
    <location>
        <begin position="71"/>
        <end position="91"/>
    </location>
</feature>
<keyword evidence="1" id="KW-0812">Transmembrane</keyword>
<dbReference type="Proteomes" id="UP000241848">
    <property type="component" value="Unassembled WGS sequence"/>
</dbReference>
<accession>A0A2T2WCX9</accession>
<evidence type="ECO:0000256" key="1">
    <source>
        <dbReference type="SAM" id="Phobius"/>
    </source>
</evidence>
<evidence type="ECO:0000259" key="2">
    <source>
        <dbReference type="Pfam" id="PF00990"/>
    </source>
</evidence>
<feature type="domain" description="GGDEF" evidence="2">
    <location>
        <begin position="244"/>
        <end position="358"/>
    </location>
</feature>
<gene>
    <name evidence="3" type="ORF">C7B45_16495</name>
</gene>
<feature type="transmembrane region" description="Helical" evidence="1">
    <location>
        <begin position="167"/>
        <end position="187"/>
    </location>
</feature>
<dbReference type="InterPro" id="IPR000160">
    <property type="entry name" value="GGDEF_dom"/>
</dbReference>
<feature type="transmembrane region" description="Helical" evidence="1">
    <location>
        <begin position="12"/>
        <end position="30"/>
    </location>
</feature>
<dbReference type="InterPro" id="IPR043128">
    <property type="entry name" value="Rev_trsase/Diguanyl_cyclase"/>
</dbReference>
<feature type="transmembrane region" description="Helical" evidence="1">
    <location>
        <begin position="137"/>
        <end position="155"/>
    </location>
</feature>
<reference evidence="3 4" key="1">
    <citation type="journal article" date="2014" name="BMC Genomics">
        <title>Comparison of environmental and isolate Sulfobacillus genomes reveals diverse carbon, sulfur, nitrogen, and hydrogen metabolisms.</title>
        <authorList>
            <person name="Justice N.B."/>
            <person name="Norman A."/>
            <person name="Brown C.T."/>
            <person name="Singh A."/>
            <person name="Thomas B.C."/>
            <person name="Banfield J.F."/>
        </authorList>
    </citation>
    <scope>NUCLEOTIDE SEQUENCE [LARGE SCALE GENOMIC DNA]</scope>
    <source>
        <strain evidence="3">AMDSBA3</strain>
    </source>
</reference>
<dbReference type="EMBL" id="PXYV01000086">
    <property type="protein sequence ID" value="PSR20102.1"/>
    <property type="molecule type" value="Genomic_DNA"/>
</dbReference>
<feature type="transmembrane region" description="Helical" evidence="1">
    <location>
        <begin position="98"/>
        <end position="117"/>
    </location>
</feature>
<feature type="transmembrane region" description="Helical" evidence="1">
    <location>
        <begin position="42"/>
        <end position="59"/>
    </location>
</feature>
<evidence type="ECO:0000313" key="3">
    <source>
        <dbReference type="EMBL" id="PSR20102.1"/>
    </source>
</evidence>
<dbReference type="Gene3D" id="3.30.70.270">
    <property type="match status" value="1"/>
</dbReference>
<dbReference type="InterPro" id="IPR029787">
    <property type="entry name" value="Nucleotide_cyclase"/>
</dbReference>
<feature type="transmembrane region" description="Helical" evidence="1">
    <location>
        <begin position="193"/>
        <end position="211"/>
    </location>
</feature>
<name>A0A2T2WCX9_9FIRM</name>
<keyword evidence="1" id="KW-1133">Transmembrane helix</keyword>
<sequence>MTVGREIPLAVLPYLLLALLALIAAMAWSARGSNERGALVRLAGLTCLWAVISAFWLWQSRPASAADWYRWLVPMTWGMDIAAIEALALGLKLSLPAWVKGLYGVWGVALIVAIFWHPALTRDPDGVWVLAAYRGDLGLAVVAAWWILVLAYLGVRARRVDPWFRVLYYIVLSAVAAVLFNSDLWMLGHQSGWPQAWLALLLVLGMTWVLMARSTSEPQNTHELAEVINQTDAATYGDRVLGGTSAAVLVVVLERLDELSVTYGLNVAEEVSQRLGDELRHMCRQRDRVSQWQPGVFVMVFPGVPFHQERDVRARMAAAIEQLSLQIDGSTLSLSAHVQVGWAWGGRGARFHEVVSEALHTTQRLNVSRV</sequence>
<dbReference type="Pfam" id="PF00990">
    <property type="entry name" value="GGDEF"/>
    <property type="match status" value="1"/>
</dbReference>
<protein>
    <recommendedName>
        <fullName evidence="2">GGDEF domain-containing protein</fullName>
    </recommendedName>
</protein>
<evidence type="ECO:0000313" key="4">
    <source>
        <dbReference type="Proteomes" id="UP000241848"/>
    </source>
</evidence>
<dbReference type="AlphaFoldDB" id="A0A2T2WCX9"/>
<proteinExistence type="predicted"/>
<comment type="caution">
    <text evidence="3">The sequence shown here is derived from an EMBL/GenBank/DDBJ whole genome shotgun (WGS) entry which is preliminary data.</text>
</comment>
<organism evidence="3 4">
    <name type="scientific">Sulfobacillus acidophilus</name>
    <dbReference type="NCBI Taxonomy" id="53633"/>
    <lineage>
        <taxon>Bacteria</taxon>
        <taxon>Bacillati</taxon>
        <taxon>Bacillota</taxon>
        <taxon>Clostridia</taxon>
        <taxon>Eubacteriales</taxon>
        <taxon>Clostridiales Family XVII. Incertae Sedis</taxon>
        <taxon>Sulfobacillus</taxon>
    </lineage>
</organism>
<keyword evidence="1" id="KW-0472">Membrane</keyword>
<dbReference type="SUPFAM" id="SSF55073">
    <property type="entry name" value="Nucleotide cyclase"/>
    <property type="match status" value="1"/>
</dbReference>